<sequence>MLYIILLRYEESQARAESGWNTRMRARAGDGSWQKLCILKLGVETPELAKFRDLDRDATILVRSLRISLCNICNKIPSEGSGLTVEQVFNSSTVVSGLDCSS</sequence>
<evidence type="ECO:0000313" key="1">
    <source>
        <dbReference type="EMBL" id="PKU84848.1"/>
    </source>
</evidence>
<dbReference type="EMBL" id="KZ502026">
    <property type="protein sequence ID" value="PKU84848.1"/>
    <property type="molecule type" value="Genomic_DNA"/>
</dbReference>
<reference evidence="1 2" key="2">
    <citation type="journal article" date="2017" name="Nature">
        <title>The Apostasia genome and the evolution of orchids.</title>
        <authorList>
            <person name="Zhang G.Q."/>
            <person name="Liu K.W."/>
            <person name="Li Z."/>
            <person name="Lohaus R."/>
            <person name="Hsiao Y.Y."/>
            <person name="Niu S.C."/>
            <person name="Wang J.Y."/>
            <person name="Lin Y.C."/>
            <person name="Xu Q."/>
            <person name="Chen L.J."/>
            <person name="Yoshida K."/>
            <person name="Fujiwara S."/>
            <person name="Wang Z.W."/>
            <person name="Zhang Y.Q."/>
            <person name="Mitsuda N."/>
            <person name="Wang M."/>
            <person name="Liu G.H."/>
            <person name="Pecoraro L."/>
            <person name="Huang H.X."/>
            <person name="Xiao X.J."/>
            <person name="Lin M."/>
            <person name="Wu X.Y."/>
            <person name="Wu W.L."/>
            <person name="Chen Y.Y."/>
            <person name="Chang S.B."/>
            <person name="Sakamoto S."/>
            <person name="Ohme-Takagi M."/>
            <person name="Yagi M."/>
            <person name="Zeng S.J."/>
            <person name="Shen C.Y."/>
            <person name="Yeh C.M."/>
            <person name="Luo Y.B."/>
            <person name="Tsai W.C."/>
            <person name="Van de Peer Y."/>
            <person name="Liu Z.J."/>
        </authorList>
    </citation>
    <scope>NUCLEOTIDE SEQUENCE [LARGE SCALE GENOMIC DNA]</scope>
    <source>
        <tissue evidence="1">The whole plant</tissue>
    </source>
</reference>
<proteinExistence type="predicted"/>
<accession>A0A2I0XA99</accession>
<name>A0A2I0XA99_9ASPA</name>
<keyword evidence="2" id="KW-1185">Reference proteome</keyword>
<evidence type="ECO:0000313" key="2">
    <source>
        <dbReference type="Proteomes" id="UP000233837"/>
    </source>
</evidence>
<dbReference type="AlphaFoldDB" id="A0A2I0XA99"/>
<gene>
    <name evidence="1" type="ORF">MA16_Dca017675</name>
</gene>
<organism evidence="1 2">
    <name type="scientific">Dendrobium catenatum</name>
    <dbReference type="NCBI Taxonomy" id="906689"/>
    <lineage>
        <taxon>Eukaryota</taxon>
        <taxon>Viridiplantae</taxon>
        <taxon>Streptophyta</taxon>
        <taxon>Embryophyta</taxon>
        <taxon>Tracheophyta</taxon>
        <taxon>Spermatophyta</taxon>
        <taxon>Magnoliopsida</taxon>
        <taxon>Liliopsida</taxon>
        <taxon>Asparagales</taxon>
        <taxon>Orchidaceae</taxon>
        <taxon>Epidendroideae</taxon>
        <taxon>Malaxideae</taxon>
        <taxon>Dendrobiinae</taxon>
        <taxon>Dendrobium</taxon>
    </lineage>
</organism>
<protein>
    <submittedName>
        <fullName evidence="1">Uncharacterized protein</fullName>
    </submittedName>
</protein>
<dbReference type="Proteomes" id="UP000233837">
    <property type="component" value="Unassembled WGS sequence"/>
</dbReference>
<reference evidence="1 2" key="1">
    <citation type="journal article" date="2016" name="Sci. Rep.">
        <title>The Dendrobium catenatum Lindl. genome sequence provides insights into polysaccharide synthase, floral development and adaptive evolution.</title>
        <authorList>
            <person name="Zhang G.Q."/>
            <person name="Xu Q."/>
            <person name="Bian C."/>
            <person name="Tsai W.C."/>
            <person name="Yeh C.M."/>
            <person name="Liu K.W."/>
            <person name="Yoshida K."/>
            <person name="Zhang L.S."/>
            <person name="Chang S.B."/>
            <person name="Chen F."/>
            <person name="Shi Y."/>
            <person name="Su Y.Y."/>
            <person name="Zhang Y.Q."/>
            <person name="Chen L.J."/>
            <person name="Yin Y."/>
            <person name="Lin M."/>
            <person name="Huang H."/>
            <person name="Deng H."/>
            <person name="Wang Z.W."/>
            <person name="Zhu S.L."/>
            <person name="Zhao X."/>
            <person name="Deng C."/>
            <person name="Niu S.C."/>
            <person name="Huang J."/>
            <person name="Wang M."/>
            <person name="Liu G.H."/>
            <person name="Yang H.J."/>
            <person name="Xiao X.J."/>
            <person name="Hsiao Y.Y."/>
            <person name="Wu W.L."/>
            <person name="Chen Y.Y."/>
            <person name="Mitsuda N."/>
            <person name="Ohme-Takagi M."/>
            <person name="Luo Y.B."/>
            <person name="Van de Peer Y."/>
            <person name="Liu Z.J."/>
        </authorList>
    </citation>
    <scope>NUCLEOTIDE SEQUENCE [LARGE SCALE GENOMIC DNA]</scope>
    <source>
        <tissue evidence="1">The whole plant</tissue>
    </source>
</reference>